<proteinExistence type="predicted"/>
<gene>
    <name evidence="1" type="ORF">Vadar_004289</name>
</gene>
<accession>A0ACB7YK97</accession>
<protein>
    <submittedName>
        <fullName evidence="1">Uncharacterized protein</fullName>
    </submittedName>
</protein>
<evidence type="ECO:0000313" key="1">
    <source>
        <dbReference type="EMBL" id="KAH7853574.1"/>
    </source>
</evidence>
<dbReference type="EMBL" id="CM037161">
    <property type="protein sequence ID" value="KAH7853574.1"/>
    <property type="molecule type" value="Genomic_DNA"/>
</dbReference>
<name>A0ACB7YK97_9ERIC</name>
<reference evidence="1 2" key="1">
    <citation type="journal article" date="2021" name="Hortic Res">
        <title>High-quality reference genome and annotation aids understanding of berry development for evergreen blueberry (Vaccinium darrowii).</title>
        <authorList>
            <person name="Yu J."/>
            <person name="Hulse-Kemp A.M."/>
            <person name="Babiker E."/>
            <person name="Staton M."/>
        </authorList>
    </citation>
    <scope>NUCLEOTIDE SEQUENCE [LARGE SCALE GENOMIC DNA]</scope>
    <source>
        <strain evidence="2">cv. NJ 8807/NJ 8810</strain>
        <tissue evidence="1">Young leaf</tissue>
    </source>
</reference>
<sequence length="353" mass="38806">MEKQNLIFFLSSCLFLLLLVSEIQVVQCSSSHHHRGVYGFHPKKLFVFGDSYADTGNSPKTAISWNVPYGITFPGKPDGRYSNGRILTDFLAKYLGLKSPVPYTMRQNEPKLVKHGMNFAYGGTGVFNTPNGEPNMTTQIGFFQNLIDESVFKKSELESSLCLVTVSGNDYSAYLAEGGSNQGLPSFIASVVSQIAVNLKRIHDMGVKKVAVGALQPLGCIPEFTVSTSFQQCNETSNLSVKLHNTLLQQAVAKLNNESKDSGAFVILDLYDAFASVLNHTETDHVNFETPILKPCCLGNTSINDCGSVDAKGEKLYTVCDNPKATFFWDAAHPTQAGWQVVFLELKSKFDRK</sequence>
<dbReference type="Proteomes" id="UP000828048">
    <property type="component" value="Chromosome 11"/>
</dbReference>
<comment type="caution">
    <text evidence="1">The sequence shown here is derived from an EMBL/GenBank/DDBJ whole genome shotgun (WGS) entry which is preliminary data.</text>
</comment>
<organism evidence="1 2">
    <name type="scientific">Vaccinium darrowii</name>
    <dbReference type="NCBI Taxonomy" id="229202"/>
    <lineage>
        <taxon>Eukaryota</taxon>
        <taxon>Viridiplantae</taxon>
        <taxon>Streptophyta</taxon>
        <taxon>Embryophyta</taxon>
        <taxon>Tracheophyta</taxon>
        <taxon>Spermatophyta</taxon>
        <taxon>Magnoliopsida</taxon>
        <taxon>eudicotyledons</taxon>
        <taxon>Gunneridae</taxon>
        <taxon>Pentapetalae</taxon>
        <taxon>asterids</taxon>
        <taxon>Ericales</taxon>
        <taxon>Ericaceae</taxon>
        <taxon>Vaccinioideae</taxon>
        <taxon>Vaccinieae</taxon>
        <taxon>Vaccinium</taxon>
    </lineage>
</organism>
<evidence type="ECO:0000313" key="2">
    <source>
        <dbReference type="Proteomes" id="UP000828048"/>
    </source>
</evidence>
<keyword evidence="2" id="KW-1185">Reference proteome</keyword>